<dbReference type="AlphaFoldDB" id="B9JPI6"/>
<feature type="region of interest" description="Disordered" evidence="1">
    <location>
        <begin position="65"/>
        <end position="91"/>
    </location>
</feature>
<geneLocation type="plasmid" evidence="2 3">
    <name>pAtK84b</name>
</geneLocation>
<proteinExistence type="predicted"/>
<dbReference type="EMBL" id="CP000630">
    <property type="protein sequence ID" value="ACM31055.1"/>
    <property type="molecule type" value="Genomic_DNA"/>
</dbReference>
<evidence type="ECO:0000256" key="1">
    <source>
        <dbReference type="SAM" id="MobiDB-lite"/>
    </source>
</evidence>
<feature type="compositionally biased region" description="Basic and acidic residues" evidence="1">
    <location>
        <begin position="70"/>
        <end position="85"/>
    </location>
</feature>
<accession>B9JPI6</accession>
<dbReference type="KEGG" id="ara:Arad_14201"/>
<organism evidence="2 3">
    <name type="scientific">Rhizobium rhizogenes (strain K84 / ATCC BAA-868)</name>
    <name type="common">Agrobacterium radiobacter</name>
    <dbReference type="NCBI Taxonomy" id="311403"/>
    <lineage>
        <taxon>Bacteria</taxon>
        <taxon>Pseudomonadati</taxon>
        <taxon>Pseudomonadota</taxon>
        <taxon>Alphaproteobacteria</taxon>
        <taxon>Hyphomicrobiales</taxon>
        <taxon>Rhizobiaceae</taxon>
        <taxon>Rhizobium/Agrobacterium group</taxon>
        <taxon>Rhizobium</taxon>
    </lineage>
</organism>
<dbReference type="Proteomes" id="UP000001600">
    <property type="component" value="Plasmid pAtK84b"/>
</dbReference>
<dbReference type="HOGENOM" id="CLU_2490903_0_0_5"/>
<protein>
    <submittedName>
        <fullName evidence="2">Uncharacterized protein</fullName>
    </submittedName>
</protein>
<reference evidence="2 3" key="1">
    <citation type="journal article" date="2009" name="J. Bacteriol.">
        <title>Genome sequences of three Agrobacterium biovars help elucidate the evolution of multichromosome genomes in bacteria.</title>
        <authorList>
            <person name="Slater S.C."/>
            <person name="Goldman B.S."/>
            <person name="Goodner B."/>
            <person name="Setubal J.C."/>
            <person name="Farrand S.K."/>
            <person name="Nester E.W."/>
            <person name="Burr T.J."/>
            <person name="Banta L."/>
            <person name="Dickerman A.W."/>
            <person name="Paulsen I."/>
            <person name="Otten L."/>
            <person name="Suen G."/>
            <person name="Welch R."/>
            <person name="Almeida N.F."/>
            <person name="Arnold F."/>
            <person name="Burton O.T."/>
            <person name="Du Z."/>
            <person name="Ewing A."/>
            <person name="Godsy E."/>
            <person name="Heisel S."/>
            <person name="Houmiel K.L."/>
            <person name="Jhaveri J."/>
            <person name="Lu J."/>
            <person name="Miller N.M."/>
            <person name="Norton S."/>
            <person name="Chen Q."/>
            <person name="Phoolcharoen W."/>
            <person name="Ohlin V."/>
            <person name="Ondrusek D."/>
            <person name="Pride N."/>
            <person name="Stricklin S.L."/>
            <person name="Sun J."/>
            <person name="Wheeler C."/>
            <person name="Wilson L."/>
            <person name="Zhu H."/>
            <person name="Wood D.W."/>
        </authorList>
    </citation>
    <scope>NUCLEOTIDE SEQUENCE [LARGE SCALE GENOMIC DNA]</scope>
    <source>
        <strain evidence="3">K84 / ATCC BAA-868</strain>
        <plasmid evidence="2 3">pAtK84b</plasmid>
    </source>
</reference>
<gene>
    <name evidence="2" type="ordered locus">Arad_14201</name>
</gene>
<evidence type="ECO:0000313" key="3">
    <source>
        <dbReference type="Proteomes" id="UP000001600"/>
    </source>
</evidence>
<name>B9JPI6_RHIR8</name>
<keyword evidence="2" id="KW-0614">Plasmid</keyword>
<sequence length="91" mass="10037">MFSFMGARKQSEFLSHSNAKFLPRAITYWLWGAAGQKSRVGAAGTVVMENAAILKNWHHVFEEESAVGSHEGRQHDKVVAPEPRDVTAPAC</sequence>
<evidence type="ECO:0000313" key="2">
    <source>
        <dbReference type="EMBL" id="ACM31055.1"/>
    </source>
</evidence>